<evidence type="ECO:0000256" key="3">
    <source>
        <dbReference type="ARBA" id="ARBA00022475"/>
    </source>
</evidence>
<dbReference type="Proteomes" id="UP001302662">
    <property type="component" value="Chromosome"/>
</dbReference>
<dbReference type="InterPro" id="IPR002751">
    <property type="entry name" value="CbiM/NikMN"/>
</dbReference>
<evidence type="ECO:0000256" key="2">
    <source>
        <dbReference type="ARBA" id="ARBA00022448"/>
    </source>
</evidence>
<evidence type="ECO:0000256" key="6">
    <source>
        <dbReference type="ARBA" id="ARBA00023136"/>
    </source>
</evidence>
<feature type="transmembrane region" description="Helical" evidence="7">
    <location>
        <begin position="72"/>
        <end position="97"/>
    </location>
</feature>
<evidence type="ECO:0000256" key="5">
    <source>
        <dbReference type="ARBA" id="ARBA00022989"/>
    </source>
</evidence>
<feature type="transmembrane region" description="Helical" evidence="7">
    <location>
        <begin position="196"/>
        <end position="221"/>
    </location>
</feature>
<dbReference type="KEGG" id="mees:MmiEs2_04250"/>
<dbReference type="Gene3D" id="1.10.1760.20">
    <property type="match status" value="1"/>
</dbReference>
<keyword evidence="2" id="KW-0813">Transport</keyword>
<protein>
    <submittedName>
        <fullName evidence="8">Cobalt transport protein CbiM</fullName>
    </submittedName>
</protein>
<keyword evidence="5 7" id="KW-1133">Transmembrane helix</keyword>
<dbReference type="PANTHER" id="PTHR34229">
    <property type="entry name" value="METAL TRANSPORT PROTEIN HI_1621-RELATED"/>
    <property type="match status" value="1"/>
</dbReference>
<comment type="subcellular location">
    <subcellularLocation>
        <location evidence="1">Cell membrane</location>
        <topology evidence="1">Multi-pass membrane protein</topology>
    </subcellularLocation>
</comment>
<keyword evidence="6 7" id="KW-0472">Membrane</keyword>
<evidence type="ECO:0000313" key="8">
    <source>
        <dbReference type="EMBL" id="WNY28241.1"/>
    </source>
</evidence>
<keyword evidence="3" id="KW-1003">Cell membrane</keyword>
<evidence type="ECO:0000256" key="7">
    <source>
        <dbReference type="SAM" id="Phobius"/>
    </source>
</evidence>
<evidence type="ECO:0000256" key="4">
    <source>
        <dbReference type="ARBA" id="ARBA00022692"/>
    </source>
</evidence>
<feature type="transmembrane region" description="Helical" evidence="7">
    <location>
        <begin position="12"/>
        <end position="30"/>
    </location>
</feature>
<dbReference type="AlphaFoldDB" id="A0AA96V9A5"/>
<keyword evidence="4 7" id="KW-0812">Transmembrane</keyword>
<evidence type="ECO:0000256" key="1">
    <source>
        <dbReference type="ARBA" id="ARBA00004651"/>
    </source>
</evidence>
<name>A0AA96V9A5_9EURY</name>
<evidence type="ECO:0000313" key="9">
    <source>
        <dbReference type="Proteomes" id="UP001302662"/>
    </source>
</evidence>
<feature type="transmembrane region" description="Helical" evidence="7">
    <location>
        <begin position="42"/>
        <end position="60"/>
    </location>
</feature>
<dbReference type="GO" id="GO:0000041">
    <property type="term" value="P:transition metal ion transport"/>
    <property type="evidence" value="ECO:0007669"/>
    <property type="project" value="InterPro"/>
</dbReference>
<feature type="transmembrane region" description="Helical" evidence="7">
    <location>
        <begin position="103"/>
        <end position="127"/>
    </location>
</feature>
<dbReference type="GeneID" id="85196876"/>
<feature type="transmembrane region" description="Helical" evidence="7">
    <location>
        <begin position="139"/>
        <end position="160"/>
    </location>
</feature>
<gene>
    <name evidence="8" type="primary">cbiM_1</name>
    <name evidence="8" type="ORF">MmiEs2_04250</name>
</gene>
<dbReference type="RefSeq" id="WP_316559787.1">
    <property type="nucleotide sequence ID" value="NZ_CP131062.1"/>
</dbReference>
<dbReference type="PANTHER" id="PTHR34229:SF1">
    <property type="entry name" value="METAL TRANSPORT PROTEIN HI_1621-RELATED"/>
    <property type="match status" value="1"/>
</dbReference>
<dbReference type="Pfam" id="PF01891">
    <property type="entry name" value="CbiM"/>
    <property type="match status" value="1"/>
</dbReference>
<organism evidence="8 9">
    <name type="scientific">Methanimicrococcus stummii</name>
    <dbReference type="NCBI Taxonomy" id="3028294"/>
    <lineage>
        <taxon>Archaea</taxon>
        <taxon>Methanobacteriati</taxon>
        <taxon>Methanobacteriota</taxon>
        <taxon>Stenosarchaea group</taxon>
        <taxon>Methanomicrobia</taxon>
        <taxon>Methanosarcinales</taxon>
        <taxon>Methanosarcinaceae</taxon>
        <taxon>Methanimicrococcus</taxon>
    </lineage>
</organism>
<dbReference type="EMBL" id="CP131062">
    <property type="protein sequence ID" value="WNY28241.1"/>
    <property type="molecule type" value="Genomic_DNA"/>
</dbReference>
<proteinExistence type="predicted"/>
<dbReference type="GO" id="GO:0005886">
    <property type="term" value="C:plasma membrane"/>
    <property type="evidence" value="ECO:0007669"/>
    <property type="project" value="UniProtKB-SubCell"/>
</dbReference>
<sequence>MHISDGVLPTNVLAAGWILTIILLGVSIVWAKRQTSDLTEKVPQIAVVTAALFVACMFKIPMPPTSLHLMLAGLAGVLLGPIAFVCVFISLLLQAILLQFGGVTVLGVNSLLMGVPALAGYVIFALLSKAKLPSWLNGAATSFIAVTITAILLGIVFYVSGVDFGSLNAMLARVENIPVLSTIADTLQSTPGLLTFFMIFLMNIPLMIAEAVISAFIIPFIEKVKPEMLEQYKINKET</sequence>
<reference evidence="8 9" key="1">
    <citation type="submission" date="2023-07" db="EMBL/GenBank/DDBJ databases">
        <title>Closed genome sequence of Methanimicrococcus sp. Es2.</title>
        <authorList>
            <person name="Protasov E."/>
            <person name="Platt K."/>
            <person name="Reeh H."/>
            <person name="Poehlein A."/>
            <person name="Daniel R."/>
            <person name="Brune A."/>
        </authorList>
    </citation>
    <scope>NUCLEOTIDE SEQUENCE [LARGE SCALE GENOMIC DNA]</scope>
    <source>
        <strain evidence="8 9">Es2</strain>
    </source>
</reference>
<accession>A0AA96V9A5</accession>
<keyword evidence="9" id="KW-1185">Reference proteome</keyword>